<feature type="non-terminal residue" evidence="1">
    <location>
        <position position="1"/>
    </location>
</feature>
<sequence>MADSLQSQKRGKCAGINKEYFMNEQEQYYERVQQLVAEMNTTACSVCGKQYKYKKAKINHEKKVHLIDQIDEQPVASNDPKEKVVDDRFNYAYTRLSLGMLLFNFDDAVKEGDGERVMRCWKFMMLIFKAYHHTKYSFAALQLQISTKALLTPRQAHSLIWNRMVNTKGGMGKNISMDLRLEQLDKLLKDMLRCLGANITQKSSERCSKALKLVEDILSSIDSELNMKTPKDTQTSDGNVAGFLSIWRKGYNRASRGQSPENLNESLAKRGYLRVMKAQSIKIDTLISRLQTSIQLVVSSFHRRHLALLSPVMILSEARTLHNMCVLPGDEKYKDDASTDSGGGEYSRRNVCKEKIGTSIRTLKECDREPR</sequence>
<dbReference type="Pfam" id="PF20231">
    <property type="entry name" value="DUF6589"/>
    <property type="match status" value="1"/>
</dbReference>
<protein>
    <submittedName>
        <fullName evidence="1">Uncharacterized protein</fullName>
    </submittedName>
</protein>
<name>A0A7D9HAJ8_PARCT</name>
<organism evidence="1 2">
    <name type="scientific">Paramuricea clavata</name>
    <name type="common">Red gorgonian</name>
    <name type="synonym">Violescent sea-whip</name>
    <dbReference type="NCBI Taxonomy" id="317549"/>
    <lineage>
        <taxon>Eukaryota</taxon>
        <taxon>Metazoa</taxon>
        <taxon>Cnidaria</taxon>
        <taxon>Anthozoa</taxon>
        <taxon>Octocorallia</taxon>
        <taxon>Malacalcyonacea</taxon>
        <taxon>Plexauridae</taxon>
        <taxon>Paramuricea</taxon>
    </lineage>
</organism>
<dbReference type="Proteomes" id="UP001152795">
    <property type="component" value="Unassembled WGS sequence"/>
</dbReference>
<dbReference type="PROSITE" id="PS00028">
    <property type="entry name" value="ZINC_FINGER_C2H2_1"/>
    <property type="match status" value="1"/>
</dbReference>
<dbReference type="OrthoDB" id="5982312at2759"/>
<keyword evidence="2" id="KW-1185">Reference proteome</keyword>
<evidence type="ECO:0000313" key="1">
    <source>
        <dbReference type="EMBL" id="CAB3978803.1"/>
    </source>
</evidence>
<dbReference type="InterPro" id="IPR013087">
    <property type="entry name" value="Znf_C2H2_type"/>
</dbReference>
<dbReference type="AlphaFoldDB" id="A0A7D9HAJ8"/>
<gene>
    <name evidence="1" type="ORF">PACLA_8A015001</name>
</gene>
<comment type="caution">
    <text evidence="1">The sequence shown here is derived from an EMBL/GenBank/DDBJ whole genome shotgun (WGS) entry which is preliminary data.</text>
</comment>
<dbReference type="InterPro" id="IPR046496">
    <property type="entry name" value="DUF6589"/>
</dbReference>
<dbReference type="EMBL" id="CACRXK020000143">
    <property type="protein sequence ID" value="CAB3978803.1"/>
    <property type="molecule type" value="Genomic_DNA"/>
</dbReference>
<evidence type="ECO:0000313" key="2">
    <source>
        <dbReference type="Proteomes" id="UP001152795"/>
    </source>
</evidence>
<proteinExistence type="predicted"/>
<reference evidence="1" key="1">
    <citation type="submission" date="2020-04" db="EMBL/GenBank/DDBJ databases">
        <authorList>
            <person name="Alioto T."/>
            <person name="Alioto T."/>
            <person name="Gomez Garrido J."/>
        </authorList>
    </citation>
    <scope>NUCLEOTIDE SEQUENCE</scope>
    <source>
        <strain evidence="1">A484AB</strain>
    </source>
</reference>
<accession>A0A7D9HAJ8</accession>